<evidence type="ECO:0000256" key="1">
    <source>
        <dbReference type="SAM" id="MobiDB-lite"/>
    </source>
</evidence>
<dbReference type="STRING" id="57577.A0A2K3M5T2"/>
<sequence length="178" mass="20139">MDVSGTGGCFLPGDSYPNWLTFNSEGSFVTFQVPYVEGRNLKTMMCVVYTSTPDNVTSCGLKNMLVKNYTKATIQLYKSETLVSFEDEEGQRIVSSIEPGNKVEVVVVFENNFIVKKTVVYLVYDEPIGKNMELYHVPDSNSIACSDDENEHSAKRFSTENKPTDDFNQNRKKKNRVE</sequence>
<dbReference type="Proteomes" id="UP000236291">
    <property type="component" value="Unassembled WGS sequence"/>
</dbReference>
<evidence type="ECO:0000313" key="3">
    <source>
        <dbReference type="Proteomes" id="UP000236291"/>
    </source>
</evidence>
<feature type="compositionally biased region" description="Basic and acidic residues" evidence="1">
    <location>
        <begin position="151"/>
        <end position="169"/>
    </location>
</feature>
<accession>A0A2K3M5T2</accession>
<evidence type="ECO:0000313" key="2">
    <source>
        <dbReference type="EMBL" id="PNX86134.1"/>
    </source>
</evidence>
<comment type="caution">
    <text evidence="2">The sequence shown here is derived from an EMBL/GenBank/DDBJ whole genome shotgun (WGS) entry which is preliminary data.</text>
</comment>
<proteinExistence type="predicted"/>
<protein>
    <submittedName>
        <fullName evidence="2">Putative TIR-NBS-LRR resistance protein</fullName>
    </submittedName>
</protein>
<reference evidence="2 3" key="2">
    <citation type="journal article" date="2017" name="Front. Plant Sci.">
        <title>Gene Classification and Mining of Molecular Markers Useful in Red Clover (Trifolium pratense) Breeding.</title>
        <authorList>
            <person name="Istvanek J."/>
            <person name="Dluhosova J."/>
            <person name="Dluhos P."/>
            <person name="Patkova L."/>
            <person name="Nedelnik J."/>
            <person name="Repkova J."/>
        </authorList>
    </citation>
    <scope>NUCLEOTIDE SEQUENCE [LARGE SCALE GENOMIC DNA]</scope>
    <source>
        <strain evidence="3">cv. Tatra</strain>
        <tissue evidence="2">Young leaves</tissue>
    </source>
</reference>
<gene>
    <name evidence="2" type="ORF">L195_g042211</name>
</gene>
<name>A0A2K3M5T2_TRIPR</name>
<reference evidence="2 3" key="1">
    <citation type="journal article" date="2014" name="Am. J. Bot.">
        <title>Genome assembly and annotation for red clover (Trifolium pratense; Fabaceae).</title>
        <authorList>
            <person name="Istvanek J."/>
            <person name="Jaros M."/>
            <person name="Krenek A."/>
            <person name="Repkova J."/>
        </authorList>
    </citation>
    <scope>NUCLEOTIDE SEQUENCE [LARGE SCALE GENOMIC DNA]</scope>
    <source>
        <strain evidence="3">cv. Tatra</strain>
        <tissue evidence="2">Young leaves</tissue>
    </source>
</reference>
<feature type="region of interest" description="Disordered" evidence="1">
    <location>
        <begin position="146"/>
        <end position="178"/>
    </location>
</feature>
<organism evidence="2 3">
    <name type="scientific">Trifolium pratense</name>
    <name type="common">Red clover</name>
    <dbReference type="NCBI Taxonomy" id="57577"/>
    <lineage>
        <taxon>Eukaryota</taxon>
        <taxon>Viridiplantae</taxon>
        <taxon>Streptophyta</taxon>
        <taxon>Embryophyta</taxon>
        <taxon>Tracheophyta</taxon>
        <taxon>Spermatophyta</taxon>
        <taxon>Magnoliopsida</taxon>
        <taxon>eudicotyledons</taxon>
        <taxon>Gunneridae</taxon>
        <taxon>Pentapetalae</taxon>
        <taxon>rosids</taxon>
        <taxon>fabids</taxon>
        <taxon>Fabales</taxon>
        <taxon>Fabaceae</taxon>
        <taxon>Papilionoideae</taxon>
        <taxon>50 kb inversion clade</taxon>
        <taxon>NPAAA clade</taxon>
        <taxon>Hologalegina</taxon>
        <taxon>IRL clade</taxon>
        <taxon>Trifolieae</taxon>
        <taxon>Trifolium</taxon>
    </lineage>
</organism>
<dbReference type="ExpressionAtlas" id="A0A2K3M5T2">
    <property type="expression patterns" value="baseline"/>
</dbReference>
<dbReference type="EMBL" id="ASHM01050414">
    <property type="protein sequence ID" value="PNX86134.1"/>
    <property type="molecule type" value="Genomic_DNA"/>
</dbReference>
<dbReference type="AlphaFoldDB" id="A0A2K3M5T2"/>